<organism evidence="1 2">
    <name type="scientific">Edaphochlamys debaryana</name>
    <dbReference type="NCBI Taxonomy" id="47281"/>
    <lineage>
        <taxon>Eukaryota</taxon>
        <taxon>Viridiplantae</taxon>
        <taxon>Chlorophyta</taxon>
        <taxon>core chlorophytes</taxon>
        <taxon>Chlorophyceae</taxon>
        <taxon>CS clade</taxon>
        <taxon>Chlamydomonadales</taxon>
        <taxon>Chlamydomonadales incertae sedis</taxon>
        <taxon>Edaphochlamys</taxon>
    </lineage>
</organism>
<proteinExistence type="predicted"/>
<evidence type="ECO:0000313" key="2">
    <source>
        <dbReference type="Proteomes" id="UP000612055"/>
    </source>
</evidence>
<accession>A0A835XWN8</accession>
<dbReference type="EMBL" id="JAEHOE010000062">
    <property type="protein sequence ID" value="KAG2490403.1"/>
    <property type="molecule type" value="Genomic_DNA"/>
</dbReference>
<dbReference type="Proteomes" id="UP000612055">
    <property type="component" value="Unassembled WGS sequence"/>
</dbReference>
<comment type="caution">
    <text evidence="1">The sequence shown here is derived from an EMBL/GenBank/DDBJ whole genome shotgun (WGS) entry which is preliminary data.</text>
</comment>
<evidence type="ECO:0000313" key="1">
    <source>
        <dbReference type="EMBL" id="KAG2490403.1"/>
    </source>
</evidence>
<name>A0A835XWN8_9CHLO</name>
<keyword evidence="2" id="KW-1185">Reference proteome</keyword>
<protein>
    <submittedName>
        <fullName evidence="1">Uncharacterized protein</fullName>
    </submittedName>
</protein>
<sequence length="367" mass="39335">MRENQKVVKSLRREVTSAAVCLDHINQAMIKQQCQDPPVSAETLDEVQEAIIGAGKVLTHFNQARWFVRAYSAPTLSARLVAARVEVESAARHLHTESTVFVAGVVMQPRNAEVGKVVAEDASRFAQNAKPADDPAAEAEAEDLERAVERLAVEVLGKMAALLGLQEGELASMGGKERLRCLKAKLSAEQRPLLQVEPPEVDALGVELALVRTVRPVEGGRPNKLALPPAHQPPEDGFCMAWCGRSTRPEDGTQCTRHFKGEPVGGSAGGGRYYLCTQHRKSHFAGAAAAGPAKQGQLPVRPPALDSLPANGKCTAIGTTTGRPCSNAAKYSVDADVDGTFYFVCGTHLKSQCAGLEFTLLEGRRSR</sequence>
<gene>
    <name evidence="1" type="ORF">HYH03_011203</name>
</gene>
<reference evidence="1" key="1">
    <citation type="journal article" date="2020" name="bioRxiv">
        <title>Comparative genomics of Chlamydomonas.</title>
        <authorList>
            <person name="Craig R.J."/>
            <person name="Hasan A.R."/>
            <person name="Ness R.W."/>
            <person name="Keightley P.D."/>
        </authorList>
    </citation>
    <scope>NUCLEOTIDE SEQUENCE</scope>
    <source>
        <strain evidence="1">CCAP 11/70</strain>
    </source>
</reference>
<dbReference type="AlphaFoldDB" id="A0A835XWN8"/>